<dbReference type="PROSITE" id="PS00211">
    <property type="entry name" value="ABC_TRANSPORTER_1"/>
    <property type="match status" value="1"/>
</dbReference>
<dbReference type="FunFam" id="3.40.50.300:FF:000337">
    <property type="entry name" value="ABC transporter G family member 22"/>
    <property type="match status" value="1"/>
</dbReference>
<feature type="transmembrane region" description="Helical" evidence="9">
    <location>
        <begin position="520"/>
        <end position="543"/>
    </location>
</feature>
<dbReference type="PANTHER" id="PTHR48041:SF66">
    <property type="entry name" value="ABC TRANSPORTER G FAMILY MEMBER 22-LIKE ISOFORM X1"/>
    <property type="match status" value="1"/>
</dbReference>
<sequence length="947" mass="105735">MEGKQYSECQIQNFEDSKVAVTEKDPIMRIKQPGDEIQEGMHGCEEKTTSDTKSWSTGFLMNMESTVAEIDCVSIGVSSNDIDLSVLHPDGSSLPIMASLSEADDEESESHTWKKLGFEPTLPICLKFEDVTYKVTVKGEKTPDANKYILHGITGLVHPGEVLALMGPSGGGKTTLLNLLSGRIKLDSGTITYNNQPYSKSLKWRIGFVLQDDVAFPHLTVKETLTYAALLRLPNTLTMQQKKERATCVISELGLERCQNTVVGGTFLRGISGGERKRVCIANEILLNPSLLLLDEPTSGLDSTTALQIVKMLRNIARSGKTVVTTIHQPSSRLFSKFDKLILLGKGSSLYFGKASDAMLYFSSMGCSPLIAMNPAEFLTDLANGNIKDKSVPSDLEDKFFPRNNSLDMKHGELSQVDVHEYLVEAYAVKEAKLGKTKLIKPLLIDAEPRMKARSSTMEWGATWWDQLSILFRRGLKERRHEYFSCIRITQVFSTAIVMGLLWWRSDASSPKGLQDQATIWLLFFISVFWAFFPMFTAIFTFPQERVMLAKERSVGMYRLSAYLLARMISDLPLDLILPLVFLVIVYLMAGLKSTFTAFSLTMLTVFLSVVAAQGLGLTIGAAFMDVKKASTLASVIIMTSMLSGGFFIQKVPVFMSWVRYISFTYHTYRLLLKIHYGCSTSLDAESGSSCKSPFKGLRLDWDGMEVVSMMVDDGNDVPSNGDRNTKSKYTCCSMSSSCMHFKQQHGWPISTEMDLEFLDGDIMKSTINEISMISISKGIQKFLVRDMATTMMIKLLGRNVWPIRFCIIGFLAFDVENKYFLVKFHGLEDYEKVLTQGSWIVLGQYLTVQPWTPDFNPLKPFLSIAMVWVRLPGDTAKSQELPRANMDSLELPLGLITRARAKRFKDATTALVDRVWGETVAGLLESSWTSKPSKPCNLPQAQLAPS</sequence>
<name>A0A2P5Y4E2_GOSBA</name>
<dbReference type="InterPro" id="IPR003593">
    <property type="entry name" value="AAA+_ATPase"/>
</dbReference>
<gene>
    <name evidence="11" type="ORF">GOBAR_AA10168</name>
</gene>
<evidence type="ECO:0000256" key="3">
    <source>
        <dbReference type="ARBA" id="ARBA00022448"/>
    </source>
</evidence>
<keyword evidence="5" id="KW-0547">Nucleotide-binding</keyword>
<dbReference type="GO" id="GO:0016020">
    <property type="term" value="C:membrane"/>
    <property type="evidence" value="ECO:0007669"/>
    <property type="project" value="UniProtKB-SubCell"/>
</dbReference>
<protein>
    <recommendedName>
        <fullName evidence="10">ABC transporter domain-containing protein</fullName>
    </recommendedName>
</protein>
<evidence type="ECO:0000313" key="12">
    <source>
        <dbReference type="Proteomes" id="UP000239757"/>
    </source>
</evidence>
<dbReference type="InterPro" id="IPR043926">
    <property type="entry name" value="ABCG_dom"/>
</dbReference>
<feature type="transmembrane region" description="Helical" evidence="9">
    <location>
        <begin position="564"/>
        <end position="590"/>
    </location>
</feature>
<dbReference type="Pfam" id="PF00005">
    <property type="entry name" value="ABC_tran"/>
    <property type="match status" value="1"/>
</dbReference>
<dbReference type="InterPro" id="IPR017871">
    <property type="entry name" value="ABC_transporter-like_CS"/>
</dbReference>
<feature type="domain" description="ABC transporter" evidence="10">
    <location>
        <begin position="126"/>
        <end position="371"/>
    </location>
</feature>
<keyword evidence="3" id="KW-0813">Transport</keyword>
<evidence type="ECO:0000313" key="11">
    <source>
        <dbReference type="EMBL" id="PPS10474.1"/>
    </source>
</evidence>
<dbReference type="OrthoDB" id="66620at2759"/>
<keyword evidence="8 9" id="KW-0472">Membrane</keyword>
<accession>A0A2P5Y4E2</accession>
<dbReference type="GO" id="GO:0140359">
    <property type="term" value="F:ABC-type transporter activity"/>
    <property type="evidence" value="ECO:0007669"/>
    <property type="project" value="InterPro"/>
</dbReference>
<comment type="subcellular location">
    <subcellularLocation>
        <location evidence="1">Membrane</location>
        <topology evidence="1">Multi-pass membrane protein</topology>
    </subcellularLocation>
</comment>
<dbReference type="GO" id="GO:0016887">
    <property type="term" value="F:ATP hydrolysis activity"/>
    <property type="evidence" value="ECO:0007669"/>
    <property type="project" value="InterPro"/>
</dbReference>
<evidence type="ECO:0000256" key="6">
    <source>
        <dbReference type="ARBA" id="ARBA00022840"/>
    </source>
</evidence>
<dbReference type="Proteomes" id="UP000239757">
    <property type="component" value="Unassembled WGS sequence"/>
</dbReference>
<keyword evidence="6" id="KW-0067">ATP-binding</keyword>
<evidence type="ECO:0000256" key="9">
    <source>
        <dbReference type="SAM" id="Phobius"/>
    </source>
</evidence>
<dbReference type="InterPro" id="IPR025558">
    <property type="entry name" value="DUF4283"/>
</dbReference>
<dbReference type="InterPro" id="IPR050352">
    <property type="entry name" value="ABCG_transporters"/>
</dbReference>
<evidence type="ECO:0000259" key="10">
    <source>
        <dbReference type="PROSITE" id="PS50893"/>
    </source>
</evidence>
<proteinExistence type="inferred from homology"/>
<comment type="similarity">
    <text evidence="2">Belongs to the ABC transporter superfamily. ABCG family. Eye pigment precursor importer (TC 3.A.1.204) subfamily.</text>
</comment>
<dbReference type="Gene3D" id="3.40.50.300">
    <property type="entry name" value="P-loop containing nucleotide triphosphate hydrolases"/>
    <property type="match status" value="1"/>
</dbReference>
<keyword evidence="4 9" id="KW-0812">Transmembrane</keyword>
<evidence type="ECO:0000256" key="5">
    <source>
        <dbReference type="ARBA" id="ARBA00022741"/>
    </source>
</evidence>
<evidence type="ECO:0000256" key="8">
    <source>
        <dbReference type="ARBA" id="ARBA00023136"/>
    </source>
</evidence>
<keyword evidence="7 9" id="KW-1133">Transmembrane helix</keyword>
<organism evidence="11 12">
    <name type="scientific">Gossypium barbadense</name>
    <name type="common">Sea Island cotton</name>
    <name type="synonym">Hibiscus barbadensis</name>
    <dbReference type="NCBI Taxonomy" id="3634"/>
    <lineage>
        <taxon>Eukaryota</taxon>
        <taxon>Viridiplantae</taxon>
        <taxon>Streptophyta</taxon>
        <taxon>Embryophyta</taxon>
        <taxon>Tracheophyta</taxon>
        <taxon>Spermatophyta</taxon>
        <taxon>Magnoliopsida</taxon>
        <taxon>eudicotyledons</taxon>
        <taxon>Gunneridae</taxon>
        <taxon>Pentapetalae</taxon>
        <taxon>rosids</taxon>
        <taxon>malvids</taxon>
        <taxon>Malvales</taxon>
        <taxon>Malvaceae</taxon>
        <taxon>Malvoideae</taxon>
        <taxon>Gossypium</taxon>
    </lineage>
</organism>
<evidence type="ECO:0000256" key="7">
    <source>
        <dbReference type="ARBA" id="ARBA00022989"/>
    </source>
</evidence>
<dbReference type="PANTHER" id="PTHR48041">
    <property type="entry name" value="ABC TRANSPORTER G FAMILY MEMBER 28"/>
    <property type="match status" value="1"/>
</dbReference>
<dbReference type="PROSITE" id="PS50893">
    <property type="entry name" value="ABC_TRANSPORTER_2"/>
    <property type="match status" value="1"/>
</dbReference>
<dbReference type="InterPro" id="IPR003439">
    <property type="entry name" value="ABC_transporter-like_ATP-bd"/>
</dbReference>
<dbReference type="SMART" id="SM00382">
    <property type="entry name" value="AAA"/>
    <property type="match status" value="1"/>
</dbReference>
<dbReference type="EMBL" id="KZ663718">
    <property type="protein sequence ID" value="PPS10474.1"/>
    <property type="molecule type" value="Genomic_DNA"/>
</dbReference>
<reference evidence="11 12" key="1">
    <citation type="submission" date="2015-01" db="EMBL/GenBank/DDBJ databases">
        <title>Genome of allotetraploid Gossypium barbadense reveals genomic plasticity and fiber elongation in cotton evolution.</title>
        <authorList>
            <person name="Chen X."/>
            <person name="Liu X."/>
            <person name="Zhao B."/>
            <person name="Zheng H."/>
            <person name="Hu Y."/>
            <person name="Lu G."/>
            <person name="Yang C."/>
            <person name="Chen J."/>
            <person name="Shan C."/>
            <person name="Zhang L."/>
            <person name="Zhou Y."/>
            <person name="Wang L."/>
            <person name="Guo W."/>
            <person name="Bai Y."/>
            <person name="Ruan J."/>
            <person name="Shangguan X."/>
            <person name="Mao Y."/>
            <person name="Jiang J."/>
            <person name="Zhu Y."/>
            <person name="Lei J."/>
            <person name="Kang H."/>
            <person name="Chen S."/>
            <person name="He X."/>
            <person name="Wang R."/>
            <person name="Wang Y."/>
            <person name="Chen J."/>
            <person name="Wang L."/>
            <person name="Yu S."/>
            <person name="Wang B."/>
            <person name="Wei J."/>
            <person name="Song S."/>
            <person name="Lu X."/>
            <person name="Gao Z."/>
            <person name="Gu W."/>
            <person name="Deng X."/>
            <person name="Ma D."/>
            <person name="Wang S."/>
            <person name="Liang W."/>
            <person name="Fang L."/>
            <person name="Cai C."/>
            <person name="Zhu X."/>
            <person name="Zhou B."/>
            <person name="Zhang Y."/>
            <person name="Chen Z."/>
            <person name="Xu S."/>
            <person name="Zhu R."/>
            <person name="Wang S."/>
            <person name="Zhang T."/>
            <person name="Zhao G."/>
        </authorList>
    </citation>
    <scope>NUCLEOTIDE SEQUENCE [LARGE SCALE GENOMIC DNA]</scope>
    <source>
        <strain evidence="12">cv. Xinhai21</strain>
        <tissue evidence="11">Leaf</tissue>
    </source>
</reference>
<dbReference type="InterPro" id="IPR013525">
    <property type="entry name" value="ABC2_TM"/>
</dbReference>
<evidence type="ECO:0000256" key="4">
    <source>
        <dbReference type="ARBA" id="ARBA00022692"/>
    </source>
</evidence>
<evidence type="ECO:0000256" key="1">
    <source>
        <dbReference type="ARBA" id="ARBA00004141"/>
    </source>
</evidence>
<dbReference type="AlphaFoldDB" id="A0A2P5Y4E2"/>
<dbReference type="Pfam" id="PF19055">
    <property type="entry name" value="ABC2_membrane_7"/>
    <property type="match status" value="1"/>
</dbReference>
<feature type="transmembrane region" description="Helical" evidence="9">
    <location>
        <begin position="483"/>
        <end position="504"/>
    </location>
</feature>
<evidence type="ECO:0000256" key="2">
    <source>
        <dbReference type="ARBA" id="ARBA00005814"/>
    </source>
</evidence>
<dbReference type="Pfam" id="PF01061">
    <property type="entry name" value="ABC2_membrane"/>
    <property type="match status" value="1"/>
</dbReference>
<dbReference type="Pfam" id="PF14111">
    <property type="entry name" value="DUF4283"/>
    <property type="match status" value="1"/>
</dbReference>
<dbReference type="SUPFAM" id="SSF52540">
    <property type="entry name" value="P-loop containing nucleoside triphosphate hydrolases"/>
    <property type="match status" value="1"/>
</dbReference>
<feature type="transmembrane region" description="Helical" evidence="9">
    <location>
        <begin position="596"/>
        <end position="618"/>
    </location>
</feature>
<feature type="transmembrane region" description="Helical" evidence="9">
    <location>
        <begin position="630"/>
        <end position="649"/>
    </location>
</feature>
<dbReference type="InterPro" id="IPR027417">
    <property type="entry name" value="P-loop_NTPase"/>
</dbReference>
<dbReference type="GO" id="GO:0005524">
    <property type="term" value="F:ATP binding"/>
    <property type="evidence" value="ECO:0007669"/>
    <property type="project" value="UniProtKB-KW"/>
</dbReference>